<evidence type="ECO:0000313" key="3">
    <source>
        <dbReference type="Proteomes" id="UP000474777"/>
    </source>
</evidence>
<feature type="transmembrane region" description="Helical" evidence="1">
    <location>
        <begin position="36"/>
        <end position="56"/>
    </location>
</feature>
<feature type="transmembrane region" description="Helical" evidence="1">
    <location>
        <begin position="76"/>
        <end position="95"/>
    </location>
</feature>
<feature type="transmembrane region" description="Helical" evidence="1">
    <location>
        <begin position="260"/>
        <end position="284"/>
    </location>
</feature>
<dbReference type="InterPro" id="IPR032713">
    <property type="entry name" value="EmrE"/>
</dbReference>
<organism evidence="2 3">
    <name type="scientific">Pontibacter burrus</name>
    <dbReference type="NCBI Taxonomy" id="2704466"/>
    <lineage>
        <taxon>Bacteria</taxon>
        <taxon>Pseudomonadati</taxon>
        <taxon>Bacteroidota</taxon>
        <taxon>Cytophagia</taxon>
        <taxon>Cytophagales</taxon>
        <taxon>Hymenobacteraceae</taxon>
        <taxon>Pontibacter</taxon>
    </lineage>
</organism>
<proteinExistence type="predicted"/>
<accession>A0A6B3LXB3</accession>
<dbReference type="EMBL" id="JAAGWD010000006">
    <property type="protein sequence ID" value="NEM98966.1"/>
    <property type="molecule type" value="Genomic_DNA"/>
</dbReference>
<keyword evidence="3" id="KW-1185">Reference proteome</keyword>
<dbReference type="RefSeq" id="WP_163915849.1">
    <property type="nucleotide sequence ID" value="NZ_JAAGWD010000006.1"/>
</dbReference>
<sequence>MQANQKIKAIGIGVLASVFFCSTYVMNSFISASNGHWAWTVSLRSIFMLLILLVILHFKQQLKPLLYILKNQPGVWLFWGSIWFGVVYVLLTAAAELGPGWLIAGVFQFTIVAGILLSPFLYKDGRAKIPVRALLLSILILVGIALMQWSQRNGSYTDAQLITCIVLVLLAAIIWPLANRKLMLFIEDHDYDITAMQRVAGTAIGALPALLLLMGYGYTEAGMPGEQQLLGTITIAVCSGVIGCVLFFKATDMVRSDSAALAAVEATQSVEILSTVVGEVLLLGIAWPNLYGNIGMLLIMGGLILYSIPARKKVLSAAR</sequence>
<reference evidence="2 3" key="1">
    <citation type="submission" date="2020-02" db="EMBL/GenBank/DDBJ databases">
        <authorList>
            <person name="Kim M.K."/>
        </authorList>
    </citation>
    <scope>NUCLEOTIDE SEQUENCE [LARGE SCALE GENOMIC DNA]</scope>
    <source>
        <strain evidence="2 3">BT327</strain>
    </source>
</reference>
<feature type="transmembrane region" description="Helical" evidence="1">
    <location>
        <begin position="199"/>
        <end position="217"/>
    </location>
</feature>
<feature type="transmembrane region" description="Helical" evidence="1">
    <location>
        <begin position="290"/>
        <end position="309"/>
    </location>
</feature>
<feature type="transmembrane region" description="Helical" evidence="1">
    <location>
        <begin position="129"/>
        <end position="147"/>
    </location>
</feature>
<feature type="transmembrane region" description="Helical" evidence="1">
    <location>
        <begin position="159"/>
        <end position="178"/>
    </location>
</feature>
<dbReference type="Pfam" id="PF13536">
    <property type="entry name" value="EmrE"/>
    <property type="match status" value="1"/>
</dbReference>
<feature type="transmembrane region" description="Helical" evidence="1">
    <location>
        <begin position="12"/>
        <end position="30"/>
    </location>
</feature>
<dbReference type="AlphaFoldDB" id="A0A6B3LXB3"/>
<evidence type="ECO:0000313" key="2">
    <source>
        <dbReference type="EMBL" id="NEM98966.1"/>
    </source>
</evidence>
<keyword evidence="1" id="KW-0812">Transmembrane</keyword>
<comment type="caution">
    <text evidence="2">The sequence shown here is derived from an EMBL/GenBank/DDBJ whole genome shotgun (WGS) entry which is preliminary data.</text>
</comment>
<dbReference type="Proteomes" id="UP000474777">
    <property type="component" value="Unassembled WGS sequence"/>
</dbReference>
<protein>
    <submittedName>
        <fullName evidence="2">Multidrug resistance efflux transporter family protein</fullName>
    </submittedName>
</protein>
<keyword evidence="1" id="KW-0472">Membrane</keyword>
<evidence type="ECO:0000256" key="1">
    <source>
        <dbReference type="SAM" id="Phobius"/>
    </source>
</evidence>
<keyword evidence="1" id="KW-1133">Transmembrane helix</keyword>
<gene>
    <name evidence="2" type="ORF">GXP69_14780</name>
</gene>
<feature type="transmembrane region" description="Helical" evidence="1">
    <location>
        <begin position="229"/>
        <end position="248"/>
    </location>
</feature>
<feature type="transmembrane region" description="Helical" evidence="1">
    <location>
        <begin position="101"/>
        <end position="122"/>
    </location>
</feature>
<name>A0A6B3LXB3_9BACT</name>